<dbReference type="STRING" id="225164.V4AB70"/>
<evidence type="ECO:0000256" key="4">
    <source>
        <dbReference type="ARBA" id="ARBA00022927"/>
    </source>
</evidence>
<evidence type="ECO:0000313" key="9">
    <source>
        <dbReference type="EMBL" id="ESP01249.1"/>
    </source>
</evidence>
<dbReference type="Pfam" id="PF15492">
    <property type="entry name" value="Nbas_N"/>
    <property type="match status" value="1"/>
</dbReference>
<dbReference type="Pfam" id="PF08314">
    <property type="entry name" value="Sec39"/>
    <property type="match status" value="2"/>
</dbReference>
<dbReference type="PANTHER" id="PTHR15922:SF2">
    <property type="entry name" value="NBAS SUBUNIT OF NRZ TETHERING COMPLEX"/>
    <property type="match status" value="1"/>
</dbReference>
<dbReference type="Gene3D" id="2.130.10.10">
    <property type="entry name" value="YVTN repeat-like/Quinoprotein amine dehydrogenase"/>
    <property type="match status" value="1"/>
</dbReference>
<dbReference type="GeneID" id="20246385"/>
<evidence type="ECO:0000259" key="7">
    <source>
        <dbReference type="Pfam" id="PF15492"/>
    </source>
</evidence>
<keyword evidence="3" id="KW-0256">Endoplasmic reticulum</keyword>
<dbReference type="KEGG" id="lgi:LOTGIDRAFT_212786"/>
<dbReference type="CTD" id="20246385"/>
<evidence type="ECO:0000313" key="10">
    <source>
        <dbReference type="Proteomes" id="UP000030746"/>
    </source>
</evidence>
<dbReference type="SUPFAM" id="SSF50969">
    <property type="entry name" value="YVTN repeat-like/Quinoprotein amine dehydrogenase"/>
    <property type="match status" value="1"/>
</dbReference>
<evidence type="ECO:0000256" key="3">
    <source>
        <dbReference type="ARBA" id="ARBA00022824"/>
    </source>
</evidence>
<sequence>MASENGDVDENNDENILYDLSVQAEWLFENETFVRMIICLDASVLFPRPTTERLIVNFLTVLLLFYSTATPCILPQNLIKLVNSQLNWHFAVSSDGRFIAVLQDNCIEIRSARDEFELLGKGGIPLDLNPQWRCVTWSNDDTMIACSRSNGTVDVFDIVGTHLFTIPGDVSSSDTIGLDYSMSVAALIFITHISKEKEVIELLVVNYHGSLKSYIVDIDNGYTFNHAFVFSQYYPVGVSSIVYNTKHQLLILGGLGLPQDESSSQAIVGGITCWRRLSDVPHYKMVTDLSEDLYQVLFIFLRENWGLCYDIISCYQCFAKILDGIYKLCLSPKGDILAAVHFSGKLSFWDVPSFRPRQSWHHEEQPYIDEINTKEESINRQKRKVMKELVPHKQLLDINFWSDKAVILARCTGALTISSVETLENLLGTLPEWFSPCLKLSQTLEGEFLILECEYKLPSRSILDTSTDQYEDSDEEDVTMVTKATRYTKQALYYLTDSERFSPPRKKPIHVSKTYKLISFKSTTPEELYARKIDSEEYGEALVLAKTYGLDCDLVYQRRWRKSPVSVASIQDYLSKIGKRSWVLHECLERVPDNIDAMRELLNYGLCGTDLPALIVIGKGEDGGRFILCDPDEGLYEDMSFDEFDPSAEEERELRKQQRSNELLSQIDMKNLTLEQKELCRARLRFLQYLDRLRTYECILGGPSVAPQRFDSEFFKEFRSQNIVEVATEYARNGDYEALHSLFTFHSEDILHHRLAILSNFPETMAPSDYQSLLPIIRKDGSIEEWVTDTWRNIDWVEEDEFRLAVYPNPVDLGTFLYEENPNLKSFRVEQLSSELLTQWYQYRACEIERLSRQVDNSVELVKIGVKHGIQDLEDLLDDMFTMEMLVYECNISDNLSFDKIQNMSDYDKLKLIFSKSSVEMYTKNVRRWVVPYLKQCERHRAGSYSQLLKQYIIEEAVNDLSLIVKIFQTSLPHESFPVIPTQVELMSWALESIYSCQRDDQLQEALDIFQCLPAKTTNDSSPEIKKLHKEIDKLERQLRVVKLLKNHGIKKPVCFIKQTQDDYEEAKSLITKLTRLSSNQVPYLKGSEWMRLYDDIIEIQDKVYRCLPQSECQEIFVESLLCSSRLDNIKLAGELIEQYNDDNRTTNRVQYKQAIQLTLSAAREYFNSSTNLMDSCMELARSCLSLITDTPAIIQQELDLIASLALLDDFGVGVLPLQVRLHSDRLTLVKEAANTRPNAYKQSEKLLKLGHLLRVDCEDKNDRDGKILLIIANAAIKNKDFTVAYELCQRLLLLNYGPGWTALVDLAEVKEFTNINAKIELLSYAVAYCTPDMIERILQARSLLERQILYEKINGTIDHSSGDNNHHESTEGKRLSPFTAQTAILQANQILSSTSKTTKAVLSSVTDKKWWQGAIKTLKHPTSRQKSMEEKYDDKNVKMTKLGCHPFYHTVLPEAYCSSTYIDYSNGEFEINRDIEMSETILRTAKLEEILTENSQPVNEVLLKLAESVLPCDTSLGLAYLLALPHVMESSKCFEEFPSTAISLQLAVYYYALQVYSHIKPNTDPHQYSLYQHDPNIIIEKVLTYIMTSKKSAWPKEIEELIPKLKNYSEMLEDYNQAKILKNLGKGVDVVRFTDDQDYKQETILGLAMSIEDDVYNISKTLAKRYDVSMWEVYMTHLEFLFTDSGLKTEELKQQVQKKELIKELSTNMEEFCKRMYQYVYPSIDGTDNQRLQYYFFLLNNHQTAVLRDLSPEAHMKLINKIKMPNLDYKELISEKNDPLDIIEPLLSNETINTFARYASSIPAGNGQFLDPSVIYRIWAVKLFWQGDSKTTSSKAKVNWIERYEACKKTVQGMLPEDFQQFIDEIVFSKPSRERLSLENRKAIIERAIKFCKQPTKLKDKYNLYYYFSSVTWEDVLSNLQYRLLHLDNLSNDVLRSFSQVEDPVYIQYAEMYDLSAGRQDKLEKLYIKMMLDGQTPDLVDDVLQISPLPEFTVQTALQDSIHLLEDKIRGEDVLNIKQDDCLNSLEMIVTNVKEHEESGGELVKSEDIMVLLRPFCSDSTVGVQPRLDVLNILGKSFDLSDEDSVLLNLYRTQAVLSQASTQIQITEEDIKNEDNRIKLFNKILQDSTTAPQYTTICQLLKLWPTKIKYELQDKESSLWVKIFEVISEDILCSGLIVTVVEDICENNVPLNLECTRYIFDKLVENTRGIEGVKLLLLSQHTDLYHHAVEILNHHKQCTVDIELFNLLLKHHLVSSLVSSIYYPLLLDVLIDAQCSPDLPDHLKPDVVAQELKAKGYEAEAGSLLLRARSSHPILQTFSSAFGVVGKWLKS</sequence>
<dbReference type="Pfam" id="PF22913">
    <property type="entry name" value="NBAS_11th"/>
    <property type="match status" value="1"/>
</dbReference>
<name>V4AB70_LOTGI</name>
<keyword evidence="2" id="KW-0813">Transport</keyword>
<dbReference type="GO" id="GO:0006890">
    <property type="term" value="P:retrograde vesicle-mediated transport, Golgi to endoplasmic reticulum"/>
    <property type="evidence" value="ECO:0007669"/>
    <property type="project" value="InterPro"/>
</dbReference>
<protein>
    <recommendedName>
        <fullName evidence="11">Neuroblastoma-amplified sequence</fullName>
    </recommendedName>
</protein>
<proteinExistence type="predicted"/>
<dbReference type="Proteomes" id="UP000030746">
    <property type="component" value="Unassembled WGS sequence"/>
</dbReference>
<evidence type="ECO:0000259" key="6">
    <source>
        <dbReference type="Pfam" id="PF08314"/>
    </source>
</evidence>
<feature type="domain" description="Sec39" evidence="6">
    <location>
        <begin position="726"/>
        <end position="1030"/>
    </location>
</feature>
<dbReference type="OMA" id="KHMLPAE"/>
<feature type="coiled-coil region" evidence="5">
    <location>
        <begin position="1025"/>
        <end position="1077"/>
    </location>
</feature>
<keyword evidence="5" id="KW-0175">Coiled coil</keyword>
<dbReference type="GO" id="GO:0015031">
    <property type="term" value="P:protein transport"/>
    <property type="evidence" value="ECO:0007669"/>
    <property type="project" value="UniProtKB-KW"/>
</dbReference>
<evidence type="ECO:0000256" key="2">
    <source>
        <dbReference type="ARBA" id="ARBA00022448"/>
    </source>
</evidence>
<dbReference type="InterPro" id="IPR013244">
    <property type="entry name" value="Sec39_domain"/>
</dbReference>
<evidence type="ECO:0000259" key="8">
    <source>
        <dbReference type="Pfam" id="PF22913"/>
    </source>
</evidence>
<dbReference type="InterPro" id="IPR011044">
    <property type="entry name" value="Quino_amine_DH_bsu"/>
</dbReference>
<organism evidence="9 10">
    <name type="scientific">Lottia gigantea</name>
    <name type="common">Giant owl limpet</name>
    <dbReference type="NCBI Taxonomy" id="225164"/>
    <lineage>
        <taxon>Eukaryota</taxon>
        <taxon>Metazoa</taxon>
        <taxon>Spiralia</taxon>
        <taxon>Lophotrochozoa</taxon>
        <taxon>Mollusca</taxon>
        <taxon>Gastropoda</taxon>
        <taxon>Patellogastropoda</taxon>
        <taxon>Lottioidea</taxon>
        <taxon>Lottiidae</taxon>
        <taxon>Lottia</taxon>
    </lineage>
</organism>
<evidence type="ECO:0000256" key="1">
    <source>
        <dbReference type="ARBA" id="ARBA00004240"/>
    </source>
</evidence>
<reference evidence="9 10" key="1">
    <citation type="journal article" date="2013" name="Nature">
        <title>Insights into bilaterian evolution from three spiralian genomes.</title>
        <authorList>
            <person name="Simakov O."/>
            <person name="Marletaz F."/>
            <person name="Cho S.J."/>
            <person name="Edsinger-Gonzales E."/>
            <person name="Havlak P."/>
            <person name="Hellsten U."/>
            <person name="Kuo D.H."/>
            <person name="Larsson T."/>
            <person name="Lv J."/>
            <person name="Arendt D."/>
            <person name="Savage R."/>
            <person name="Osoegawa K."/>
            <person name="de Jong P."/>
            <person name="Grimwood J."/>
            <person name="Chapman J.A."/>
            <person name="Shapiro H."/>
            <person name="Aerts A."/>
            <person name="Otillar R.P."/>
            <person name="Terry A.Y."/>
            <person name="Boore J.L."/>
            <person name="Grigoriev I.V."/>
            <person name="Lindberg D.R."/>
            <person name="Seaver E.C."/>
            <person name="Weisblat D.A."/>
            <person name="Putnam N.H."/>
            <person name="Rokhsar D.S."/>
        </authorList>
    </citation>
    <scope>NUCLEOTIDE SEQUENCE [LARGE SCALE GENOMIC DNA]</scope>
</reference>
<dbReference type="GO" id="GO:0000149">
    <property type="term" value="F:SNARE binding"/>
    <property type="evidence" value="ECO:0007669"/>
    <property type="project" value="TreeGrafter"/>
</dbReference>
<comment type="subcellular location">
    <subcellularLocation>
        <location evidence="1">Endoplasmic reticulum</location>
    </subcellularLocation>
</comment>
<feature type="domain" description="NBAS subunit of NRZ tethering complex C-terminal" evidence="8">
    <location>
        <begin position="1960"/>
        <end position="2082"/>
    </location>
</feature>
<evidence type="ECO:0000256" key="5">
    <source>
        <dbReference type="SAM" id="Coils"/>
    </source>
</evidence>
<dbReference type="InterPro" id="IPR029145">
    <property type="entry name" value="NBAS_N"/>
</dbReference>
<gene>
    <name evidence="9" type="ORF">LOTGIDRAFT_212786</name>
</gene>
<dbReference type="OrthoDB" id="19988at2759"/>
<dbReference type="RefSeq" id="XP_009047883.1">
    <property type="nucleotide sequence ID" value="XM_009049635.1"/>
</dbReference>
<dbReference type="GO" id="GO:0070939">
    <property type="term" value="C:Dsl1/NZR complex"/>
    <property type="evidence" value="ECO:0007669"/>
    <property type="project" value="TreeGrafter"/>
</dbReference>
<keyword evidence="10" id="KW-1185">Reference proteome</keyword>
<dbReference type="PANTHER" id="PTHR15922">
    <property type="entry name" value="NEUROBLASTOMA-AMPLIFIED SEQUENCE"/>
    <property type="match status" value="1"/>
</dbReference>
<feature type="domain" description="Sec39" evidence="6">
    <location>
        <begin position="1060"/>
        <end position="1348"/>
    </location>
</feature>
<dbReference type="EMBL" id="KB200521">
    <property type="protein sequence ID" value="ESP01249.1"/>
    <property type="molecule type" value="Genomic_DNA"/>
</dbReference>
<dbReference type="InterPro" id="IPR054751">
    <property type="entry name" value="NBAS_C"/>
</dbReference>
<feature type="domain" description="Neuroblastoma-amplified sequence N-terminal" evidence="7">
    <location>
        <begin position="88"/>
        <end position="373"/>
    </location>
</feature>
<evidence type="ECO:0008006" key="11">
    <source>
        <dbReference type="Google" id="ProtNLM"/>
    </source>
</evidence>
<dbReference type="InterPro" id="IPR015943">
    <property type="entry name" value="WD40/YVTN_repeat-like_dom_sf"/>
</dbReference>
<accession>V4AB70</accession>
<dbReference type="HOGENOM" id="CLU_001315_0_0_1"/>
<keyword evidence="4" id="KW-0653">Protein transport</keyword>